<gene>
    <name evidence="2" type="ORF">ROA7450_03559</name>
</gene>
<keyword evidence="1" id="KW-1133">Transmembrane helix</keyword>
<reference evidence="2 3" key="1">
    <citation type="submission" date="2017-03" db="EMBL/GenBank/DDBJ databases">
        <authorList>
            <person name="Afonso C.L."/>
            <person name="Miller P.J."/>
            <person name="Scott M.A."/>
            <person name="Spackman E."/>
            <person name="Goraichik I."/>
            <person name="Dimitrov K.M."/>
            <person name="Suarez D.L."/>
            <person name="Swayne D.E."/>
        </authorList>
    </citation>
    <scope>NUCLEOTIDE SEQUENCE [LARGE SCALE GENOMIC DNA]</scope>
    <source>
        <strain evidence="2 3">CECT 7450</strain>
    </source>
</reference>
<dbReference type="Proteomes" id="UP000193061">
    <property type="component" value="Unassembled WGS sequence"/>
</dbReference>
<protein>
    <submittedName>
        <fullName evidence="2">Uncharacterized protein</fullName>
    </submittedName>
</protein>
<evidence type="ECO:0000313" key="2">
    <source>
        <dbReference type="EMBL" id="SLN67035.1"/>
    </source>
</evidence>
<name>A0A1X7A0A6_9RHOB</name>
<evidence type="ECO:0000256" key="1">
    <source>
        <dbReference type="SAM" id="Phobius"/>
    </source>
</evidence>
<keyword evidence="1" id="KW-0472">Membrane</keyword>
<evidence type="ECO:0000313" key="3">
    <source>
        <dbReference type="Proteomes" id="UP000193061"/>
    </source>
</evidence>
<accession>A0A1X7A0A6</accession>
<keyword evidence="1" id="KW-0812">Transmembrane</keyword>
<sequence>MRIVEMTPDKLTLEDRPRLMAGFVWFMGLACIYAALSGQTRDMPETILVTVLGVGAFVLAHYFFPFQRLSFDCRSGQFTREVARVTGRLQSKIPLTEIERVAVQAQWSDNSRMERLVLIKDRERVPLEYGFTSSPREQMAKDINAWLARC</sequence>
<feature type="transmembrane region" description="Helical" evidence="1">
    <location>
        <begin position="46"/>
        <end position="64"/>
    </location>
</feature>
<dbReference type="AlphaFoldDB" id="A0A1X7A0A6"/>
<organism evidence="2 3">
    <name type="scientific">Roseovarius albus</name>
    <dbReference type="NCBI Taxonomy" id="1247867"/>
    <lineage>
        <taxon>Bacteria</taxon>
        <taxon>Pseudomonadati</taxon>
        <taxon>Pseudomonadota</taxon>
        <taxon>Alphaproteobacteria</taxon>
        <taxon>Rhodobacterales</taxon>
        <taxon>Roseobacteraceae</taxon>
        <taxon>Roseovarius</taxon>
    </lineage>
</organism>
<dbReference type="EMBL" id="FWFX01000014">
    <property type="protein sequence ID" value="SLN67035.1"/>
    <property type="molecule type" value="Genomic_DNA"/>
</dbReference>
<dbReference type="PROSITE" id="PS51257">
    <property type="entry name" value="PROKAR_LIPOPROTEIN"/>
    <property type="match status" value="1"/>
</dbReference>
<keyword evidence="3" id="KW-1185">Reference proteome</keyword>
<proteinExistence type="predicted"/>
<feature type="transmembrane region" description="Helical" evidence="1">
    <location>
        <begin position="21"/>
        <end position="40"/>
    </location>
</feature>